<dbReference type="RefSeq" id="WP_390303674.1">
    <property type="nucleotide sequence ID" value="NZ_JBHULI010000025.1"/>
</dbReference>
<accession>A0ABW5JLL9</accession>
<feature type="region of interest" description="Disordered" evidence="1">
    <location>
        <begin position="592"/>
        <end position="611"/>
    </location>
</feature>
<name>A0ABW5JLL9_9BACT</name>
<evidence type="ECO:0000313" key="2">
    <source>
        <dbReference type="EMBL" id="MFD2533415.1"/>
    </source>
</evidence>
<evidence type="ECO:0000313" key="3">
    <source>
        <dbReference type="Proteomes" id="UP001597460"/>
    </source>
</evidence>
<proteinExistence type="predicted"/>
<evidence type="ECO:0000256" key="1">
    <source>
        <dbReference type="SAM" id="MobiDB-lite"/>
    </source>
</evidence>
<comment type="caution">
    <text evidence="2">The sequence shown here is derived from an EMBL/GenBank/DDBJ whole genome shotgun (WGS) entry which is preliminary data.</text>
</comment>
<reference evidence="3" key="1">
    <citation type="journal article" date="2019" name="Int. J. Syst. Evol. Microbiol.">
        <title>The Global Catalogue of Microorganisms (GCM) 10K type strain sequencing project: providing services to taxonomists for standard genome sequencing and annotation.</title>
        <authorList>
            <consortium name="The Broad Institute Genomics Platform"/>
            <consortium name="The Broad Institute Genome Sequencing Center for Infectious Disease"/>
            <person name="Wu L."/>
            <person name="Ma J."/>
        </authorList>
    </citation>
    <scope>NUCLEOTIDE SEQUENCE [LARGE SCALE GENOMIC DNA]</scope>
    <source>
        <strain evidence="3">KCTC 52042</strain>
    </source>
</reference>
<keyword evidence="3" id="KW-1185">Reference proteome</keyword>
<feature type="compositionally biased region" description="Polar residues" evidence="1">
    <location>
        <begin position="595"/>
        <end position="611"/>
    </location>
</feature>
<dbReference type="EMBL" id="JBHULI010000025">
    <property type="protein sequence ID" value="MFD2533415.1"/>
    <property type="molecule type" value="Genomic_DNA"/>
</dbReference>
<protein>
    <submittedName>
        <fullName evidence="2">Uncharacterized protein</fullName>
    </submittedName>
</protein>
<dbReference type="Proteomes" id="UP001597460">
    <property type="component" value="Unassembled WGS sequence"/>
</dbReference>
<organism evidence="2 3">
    <name type="scientific">Gracilimonas halophila</name>
    <dbReference type="NCBI Taxonomy" id="1834464"/>
    <lineage>
        <taxon>Bacteria</taxon>
        <taxon>Pseudomonadati</taxon>
        <taxon>Balneolota</taxon>
        <taxon>Balneolia</taxon>
        <taxon>Balneolales</taxon>
        <taxon>Balneolaceae</taxon>
        <taxon>Gracilimonas</taxon>
    </lineage>
</organism>
<gene>
    <name evidence="2" type="ORF">ACFSVN_13250</name>
</gene>
<sequence>MFTACEIPDKPDFQTSHRVEAPILYNKTFQFMGEDDNVLIDSTSADFDSLFSVDGDNFISLVNEQDFDLGDLNDAIPEVDIDPTSFSSAVGEIELGSFSSGGGNLGTASFQDLTGNNPAAFSAGTPLPPSGGPTAPYNIDIGSNADYFVSATLKNGALEITITNDLGFDIDAIYLDLNSNNTTISTTTINNVVHSSTASGTFNFTDGDVLEDINLDVSLEWSAQNTQADPNELIVESAEGVDLFASQVQAVVGSQDFTTSNVSNFDNSEFIFDDPSHYVELESGDLEIAEIINSIDITVEQMEISFPGIRSAPFGAGDSLVIVYSGATEISRNGSAPARQVDLSGYRIYANNNQVEYNIVAQTENTQTGSGAQARVITENDQVSSSVAISNLIVGEAFGLIVPQTVLLSDDDPNNGVDQLDVFNDSEAEISEVDGLSDLSKKLEGLEFTEPSLSINYTTTVGVPTTIYGAILGVSGNGTPVYLTGNTGSEYEITSPINGLQENGTDIPIGNLIKFEIDPSSTSGTINFDEATTNVDDFLNNLPSEIRFIGKAAVNENSEEGSVTNPIEFEPVISVNLPLAFRTTQAATFKDTTDQDLSNLPSPDNGDSNTITDGKLVINYDNGLPMNVDLEIKFLDSEYNAFETLTIDRLEAAGVDANGFVDSPANGRTTMIALNAEQLRQLYRTRYLEISAGLLSTDTSGDGSGNEVKIRTTDFITISVNADFTIESEVN</sequence>